<evidence type="ECO:0000256" key="3">
    <source>
        <dbReference type="SAM" id="Phobius"/>
    </source>
</evidence>
<keyword evidence="3" id="KW-0472">Membrane</keyword>
<dbReference type="Pfam" id="PF25800">
    <property type="entry name" value="FimV_N"/>
    <property type="match status" value="1"/>
</dbReference>
<dbReference type="InterPro" id="IPR057840">
    <property type="entry name" value="FimV_N"/>
</dbReference>
<feature type="coiled-coil region" evidence="1">
    <location>
        <begin position="441"/>
        <end position="496"/>
    </location>
</feature>
<evidence type="ECO:0000256" key="1">
    <source>
        <dbReference type="SAM" id="Coils"/>
    </source>
</evidence>
<proteinExistence type="predicted"/>
<organism evidence="5">
    <name type="scientific">hydrothermal vent metagenome</name>
    <dbReference type="NCBI Taxonomy" id="652676"/>
    <lineage>
        <taxon>unclassified sequences</taxon>
        <taxon>metagenomes</taxon>
        <taxon>ecological metagenomes</taxon>
    </lineage>
</organism>
<dbReference type="InterPro" id="IPR020011">
    <property type="entry name" value="FimV_C"/>
</dbReference>
<dbReference type="InterPro" id="IPR011990">
    <property type="entry name" value="TPR-like_helical_dom_sf"/>
</dbReference>
<keyword evidence="3" id="KW-0812">Transmembrane</keyword>
<feature type="transmembrane region" description="Helical" evidence="3">
    <location>
        <begin position="620"/>
        <end position="640"/>
    </location>
</feature>
<keyword evidence="3" id="KW-1133">Transmembrane helix</keyword>
<feature type="domain" description="FimV N-terminal" evidence="4">
    <location>
        <begin position="24"/>
        <end position="131"/>
    </location>
</feature>
<dbReference type="NCBIfam" id="TIGR03504">
    <property type="entry name" value="FimV_Cterm"/>
    <property type="match status" value="1"/>
</dbReference>
<evidence type="ECO:0000259" key="4">
    <source>
        <dbReference type="Pfam" id="PF25800"/>
    </source>
</evidence>
<evidence type="ECO:0000256" key="2">
    <source>
        <dbReference type="SAM" id="MobiDB-lite"/>
    </source>
</evidence>
<feature type="compositionally biased region" description="Acidic residues" evidence="2">
    <location>
        <begin position="901"/>
        <end position="916"/>
    </location>
</feature>
<feature type="compositionally biased region" description="Polar residues" evidence="2">
    <location>
        <begin position="884"/>
        <end position="895"/>
    </location>
</feature>
<accession>A0A3B1BIB9</accession>
<name>A0A3B1BIB9_9ZZZZ</name>
<sequence length="1117" mass="119877">MLRTLPRFLTACILIVMPIVASALGFGNIKLNSALNEPLDAEIGLLSATVDEVSGLTVKMASREAFLRAGVDRPTFLSSFNIEIKSRTDDSFYIHMTSHQPVREPFLNFLLELNWYNGRILREYTVLLDPPGRIIKQPAVIATPEVTEPAQIVRDPEPELVVEPEVTSEAAPEIESAPIPFPVPAPITIEAETDAVAEPEPMPVEEEVVAPMAVVEEEVMPESAEPLVEPETIQAETEILPEPELVTEENLLLEPMAVVDDSTAFSDDTELFPRIPLTEYQEGRVAQAVEPEPGMLAQGELDYGITRKGDNLWTVAKKLQAGDESVSIYQIMMALLKNNPDAFSEGNINRLKIGHVLRIEDPALLEAMSEDEARLAYSLQTEEWESYRKEMATAATADEPQPIIAGDLEAPADIDTAEASGELTVAAPGGEELTAGEGLTDTALNGEVATLKEELRQLRSDAEAMGGTDAGLNHQIKELETELADMQRAISIQDTELAAVQQMAGKANEADALEDASREEMPVAEELVVAEVEATEAESVAPVIEEELVVEETLPEQSEPVTEEPAMTEEPVQQPAPVVAPIPVPAAEPEAGFMVKVSAVFAGIAATLSGMMGSMAGDSLLLFVGLPILLVLIILMVIVMRRRKQAQDGFQESILTGEPAAAPADQTEAREEESSFLSDFAVSGAGAIQAEDSEVDPLTEADVFMAYGRYEAAEERLAEALENDPSRKELKLKLLELYSATKNQASFESTAEDFYASLGESANTDSMWEKVLAMGIALAPNNPLFTGDVVAPATTGEPLVEDPGVNLSDSQVMDIGLETGVFQAEDLEPEKEETSELDFNLDLGDELEPEVAEANRETAESDLAIDEQAATENSGIDFNLDLDSGSSDAESSEQPTAEMEMPNEDTGLDFNLDVDDSPATGTADVEALDLELDSGDETATDLSVDDATALNETQDAVDDLEFSLNLDDGSSDTVEVDGGEETDQTMVINLDDADIAVGENDDTAIDLNLDDSSVVDSAVGDTNDETMAIDLGDSLDFDAMDGEDTAADLTLDVEEASDAADLDLAAGGDEVGTKLDLARAYIDMGDPEGARSILDEVLDEGDDNQKQEAQQLIQQIA</sequence>
<feature type="transmembrane region" description="Helical" evidence="3">
    <location>
        <begin position="591"/>
        <end position="608"/>
    </location>
</feature>
<dbReference type="Gene3D" id="1.20.58.2200">
    <property type="match status" value="1"/>
</dbReference>
<keyword evidence="1" id="KW-0175">Coiled coil</keyword>
<dbReference type="NCBIfam" id="TIGR03505">
    <property type="entry name" value="FimV_core"/>
    <property type="match status" value="1"/>
</dbReference>
<dbReference type="AlphaFoldDB" id="A0A3B1BIB9"/>
<dbReference type="EMBL" id="UOFY01000066">
    <property type="protein sequence ID" value="VAX11158.1"/>
    <property type="molecule type" value="Genomic_DNA"/>
</dbReference>
<dbReference type="Gene3D" id="1.25.40.10">
    <property type="entry name" value="Tetratricopeptide repeat domain"/>
    <property type="match status" value="1"/>
</dbReference>
<reference evidence="5" key="1">
    <citation type="submission" date="2018-06" db="EMBL/GenBank/DDBJ databases">
        <authorList>
            <person name="Zhirakovskaya E."/>
        </authorList>
    </citation>
    <scope>NUCLEOTIDE SEQUENCE</scope>
</reference>
<dbReference type="InterPro" id="IPR020012">
    <property type="entry name" value="LysM_FimV"/>
</dbReference>
<dbReference type="InterPro" id="IPR038440">
    <property type="entry name" value="FimV_C_sf"/>
</dbReference>
<protein>
    <recommendedName>
        <fullName evidence="4">FimV N-terminal domain-containing protein</fullName>
    </recommendedName>
</protein>
<evidence type="ECO:0000313" key="5">
    <source>
        <dbReference type="EMBL" id="VAX11158.1"/>
    </source>
</evidence>
<feature type="region of interest" description="Disordered" evidence="2">
    <location>
        <begin position="870"/>
        <end position="920"/>
    </location>
</feature>
<gene>
    <name evidence="5" type="ORF">MNBD_GAMMA25-1637</name>
</gene>